<proteinExistence type="inferred from homology"/>
<evidence type="ECO:0000256" key="1">
    <source>
        <dbReference type="ARBA" id="ARBA00038455"/>
    </source>
</evidence>
<comment type="caution">
    <text evidence="2">The sequence shown here is derived from an EMBL/GenBank/DDBJ whole genome shotgun (WGS) entry which is preliminary data.</text>
</comment>
<dbReference type="InterPro" id="IPR029044">
    <property type="entry name" value="Nucleotide-diphossugar_trans"/>
</dbReference>
<keyword evidence="3" id="KW-1185">Reference proteome</keyword>
<dbReference type="Pfam" id="PF13714">
    <property type="entry name" value="PEP_mutase"/>
    <property type="match status" value="1"/>
</dbReference>
<dbReference type="GO" id="GO:0003824">
    <property type="term" value="F:catalytic activity"/>
    <property type="evidence" value="ECO:0007669"/>
    <property type="project" value="InterPro"/>
</dbReference>
<evidence type="ECO:0000313" key="2">
    <source>
        <dbReference type="EMBL" id="GGK86686.1"/>
    </source>
</evidence>
<dbReference type="EMBL" id="BMMX01000006">
    <property type="protein sequence ID" value="GGK86686.1"/>
    <property type="molecule type" value="Genomic_DNA"/>
</dbReference>
<dbReference type="InterPro" id="IPR015813">
    <property type="entry name" value="Pyrv/PenolPyrv_kinase-like_dom"/>
</dbReference>
<dbReference type="PANTHER" id="PTHR42905">
    <property type="entry name" value="PHOSPHOENOLPYRUVATE CARBOXYLASE"/>
    <property type="match status" value="1"/>
</dbReference>
<reference evidence="2" key="1">
    <citation type="journal article" date="2014" name="Int. J. Syst. Evol. Microbiol.">
        <title>Complete genome sequence of Corynebacterium casei LMG S-19264T (=DSM 44701T), isolated from a smear-ripened cheese.</title>
        <authorList>
            <consortium name="US DOE Joint Genome Institute (JGI-PGF)"/>
            <person name="Walter F."/>
            <person name="Albersmeier A."/>
            <person name="Kalinowski J."/>
            <person name="Ruckert C."/>
        </authorList>
    </citation>
    <scope>NUCLEOTIDE SEQUENCE</scope>
    <source>
        <strain evidence="2">CGMCC 4.7299</strain>
    </source>
</reference>
<protein>
    <submittedName>
        <fullName evidence="2">Phosphoenolpyruvate mutase</fullName>
    </submittedName>
</protein>
<comment type="similarity">
    <text evidence="1">Belongs to the isocitrate lyase/PEP mutase superfamily. PEP mutase family.</text>
</comment>
<dbReference type="Gene3D" id="3.20.20.60">
    <property type="entry name" value="Phosphoenolpyruvate-binding domains"/>
    <property type="match status" value="1"/>
</dbReference>
<sequence>MPSIRGAARLRQAFDRPGPVRIAGAHNPLGARLAERAGFDGVWSSGLEISASHGVPDADILTMSELLAVARSMAMAVDLPVVADCDAGYGNANNVMHMVRQYEAAGIAAVSIEDKPFPKLNSFVPGRQELVPIDEFAGKIAAAKAAQSHPDLMVIARIEALIAGWGMAEALRRGHAYVEAGADAVLIHAKGDSPEPIMTFLQRWRLPVPVVVVPTTYHTVTADELHRAGARMVIYANQGLRASIAAVSETFAAILRDGRTTEIEPSIAPLSTVFDLQGVARLQEQEDRFLHRRGQQVRAVMVSGARTAPPLGVPGSPASITIAGSTVLERQAGALRRADVQDISACADVAGAAAAGVTRCPADTAEALASLGTQFSGRTVVTASDVLFDPGPLRQLLAEPSDIAVLVDVGVPGPGHRAPDACGVTLDSWGTNGRRICGDGVPRLTALGVPDAEADAEFAGAAVLSAKGFAALHDAAVARRAGGHPCATLAELLADLVAAGWPVHAVEIASGWAELRTADDLRRVSALLTRDEA</sequence>
<organism evidence="2 3">
    <name type="scientific">Mangrovihabitans endophyticus</name>
    <dbReference type="NCBI Taxonomy" id="1751298"/>
    <lineage>
        <taxon>Bacteria</taxon>
        <taxon>Bacillati</taxon>
        <taxon>Actinomycetota</taxon>
        <taxon>Actinomycetes</taxon>
        <taxon>Micromonosporales</taxon>
        <taxon>Micromonosporaceae</taxon>
        <taxon>Mangrovihabitans</taxon>
    </lineage>
</organism>
<dbReference type="InterPro" id="IPR039556">
    <property type="entry name" value="ICL/PEPM"/>
</dbReference>
<name>A0A8J3BZW8_9ACTN</name>
<gene>
    <name evidence="2" type="primary">pepM</name>
    <name evidence="2" type="ORF">GCM10012284_21060</name>
</gene>
<dbReference type="Proteomes" id="UP000656042">
    <property type="component" value="Unassembled WGS sequence"/>
</dbReference>
<dbReference type="AlphaFoldDB" id="A0A8J3BZW8"/>
<dbReference type="Gene3D" id="3.90.550.10">
    <property type="entry name" value="Spore Coat Polysaccharide Biosynthesis Protein SpsA, Chain A"/>
    <property type="match status" value="1"/>
</dbReference>
<dbReference type="SUPFAM" id="SSF53448">
    <property type="entry name" value="Nucleotide-diphospho-sugar transferases"/>
    <property type="match status" value="1"/>
</dbReference>
<accession>A0A8J3BZW8</accession>
<dbReference type="PANTHER" id="PTHR42905:SF7">
    <property type="entry name" value="PHOSPHOENOLPYRUVATE PHOSPHOMUTASE"/>
    <property type="match status" value="1"/>
</dbReference>
<evidence type="ECO:0000313" key="3">
    <source>
        <dbReference type="Proteomes" id="UP000656042"/>
    </source>
</evidence>
<dbReference type="InterPro" id="IPR040442">
    <property type="entry name" value="Pyrv_kinase-like_dom_sf"/>
</dbReference>
<dbReference type="SUPFAM" id="SSF51621">
    <property type="entry name" value="Phosphoenolpyruvate/pyruvate domain"/>
    <property type="match status" value="1"/>
</dbReference>
<reference evidence="2" key="2">
    <citation type="submission" date="2020-09" db="EMBL/GenBank/DDBJ databases">
        <authorList>
            <person name="Sun Q."/>
            <person name="Zhou Y."/>
        </authorList>
    </citation>
    <scope>NUCLEOTIDE SEQUENCE</scope>
    <source>
        <strain evidence="2">CGMCC 4.7299</strain>
    </source>
</reference>
<dbReference type="CDD" id="cd00377">
    <property type="entry name" value="ICL_PEPM"/>
    <property type="match status" value="1"/>
</dbReference>